<dbReference type="EMBL" id="KQ087277">
    <property type="protein sequence ID" value="KLT38927.1"/>
    <property type="molecule type" value="Genomic_DNA"/>
</dbReference>
<sequence length="166" mass="18019">MYHHKMHAGHVSMRSSQLQLASDSIAFGPFARYDHTKQSLRLLNLAAKKVAEFEFSPTYSVRFGSCDMLGTMSSATCYAKPQSIGPQPAATTGISASGTGLLCQSPRRTVGHHPQWARCHRPPRPPAHQLPFGNPQMIRECRSAIGSEGMLMDDAGLDLAPQSQVG</sequence>
<proteinExistence type="predicted"/>
<accession>A0A0J0XCZ6</accession>
<keyword evidence="2" id="KW-1185">Reference proteome</keyword>
<reference evidence="1 2" key="1">
    <citation type="submission" date="2015-03" db="EMBL/GenBank/DDBJ databases">
        <title>Genomics and transcriptomics of the oil-accumulating basidiomycete yeast T. oleaginosus allow insights into substrate utilization and the diverse evolutionary trajectories of mating systems in fungi.</title>
        <authorList>
            <consortium name="DOE Joint Genome Institute"/>
            <person name="Kourist R."/>
            <person name="Kracht O."/>
            <person name="Bracharz F."/>
            <person name="Lipzen A."/>
            <person name="Nolan M."/>
            <person name="Ohm R."/>
            <person name="Grigoriev I."/>
            <person name="Sun S."/>
            <person name="Heitman J."/>
            <person name="Bruck T."/>
            <person name="Nowrousian M."/>
        </authorList>
    </citation>
    <scope>NUCLEOTIDE SEQUENCE [LARGE SCALE GENOMIC DNA]</scope>
    <source>
        <strain evidence="1 2">IBC0246</strain>
    </source>
</reference>
<gene>
    <name evidence="1" type="ORF">CC85DRAFT_11516</name>
</gene>
<organism evidence="1 2">
    <name type="scientific">Cutaneotrichosporon oleaginosum</name>
    <dbReference type="NCBI Taxonomy" id="879819"/>
    <lineage>
        <taxon>Eukaryota</taxon>
        <taxon>Fungi</taxon>
        <taxon>Dikarya</taxon>
        <taxon>Basidiomycota</taxon>
        <taxon>Agaricomycotina</taxon>
        <taxon>Tremellomycetes</taxon>
        <taxon>Trichosporonales</taxon>
        <taxon>Trichosporonaceae</taxon>
        <taxon>Cutaneotrichosporon</taxon>
    </lineage>
</organism>
<dbReference type="GeneID" id="28979943"/>
<dbReference type="AlphaFoldDB" id="A0A0J0XCZ6"/>
<protein>
    <submittedName>
        <fullName evidence="1">Uncharacterized protein</fullName>
    </submittedName>
</protein>
<dbReference type="RefSeq" id="XP_018275418.1">
    <property type="nucleotide sequence ID" value="XM_018419340.1"/>
</dbReference>
<evidence type="ECO:0000313" key="1">
    <source>
        <dbReference type="EMBL" id="KLT38927.1"/>
    </source>
</evidence>
<name>A0A0J0XCZ6_9TREE</name>
<dbReference type="Proteomes" id="UP000053611">
    <property type="component" value="Unassembled WGS sequence"/>
</dbReference>
<evidence type="ECO:0000313" key="2">
    <source>
        <dbReference type="Proteomes" id="UP000053611"/>
    </source>
</evidence>